<gene>
    <name evidence="1" type="ORF">NUU61_000931</name>
</gene>
<evidence type="ECO:0000313" key="2">
    <source>
        <dbReference type="Proteomes" id="UP001141434"/>
    </source>
</evidence>
<dbReference type="RefSeq" id="XP_056516364.1">
    <property type="nucleotide sequence ID" value="XM_056651514.1"/>
</dbReference>
<name>A0A9W9KRD7_9EURO</name>
<reference evidence="1" key="2">
    <citation type="journal article" date="2023" name="IMA Fungus">
        <title>Comparative genomic study of the Penicillium genus elucidates a diverse pangenome and 15 lateral gene transfer events.</title>
        <authorList>
            <person name="Petersen C."/>
            <person name="Sorensen T."/>
            <person name="Nielsen M.R."/>
            <person name="Sondergaard T.E."/>
            <person name="Sorensen J.L."/>
            <person name="Fitzpatrick D.A."/>
            <person name="Frisvad J.C."/>
            <person name="Nielsen K.L."/>
        </authorList>
    </citation>
    <scope>NUCLEOTIDE SEQUENCE</scope>
    <source>
        <strain evidence="1">IBT 34128</strain>
    </source>
</reference>
<keyword evidence="2" id="KW-1185">Reference proteome</keyword>
<protein>
    <submittedName>
        <fullName evidence="1">Uncharacterized protein</fullName>
    </submittedName>
</protein>
<organism evidence="1 2">
    <name type="scientific">Penicillium alfredii</name>
    <dbReference type="NCBI Taxonomy" id="1506179"/>
    <lineage>
        <taxon>Eukaryota</taxon>
        <taxon>Fungi</taxon>
        <taxon>Dikarya</taxon>
        <taxon>Ascomycota</taxon>
        <taxon>Pezizomycotina</taxon>
        <taxon>Eurotiomycetes</taxon>
        <taxon>Eurotiomycetidae</taxon>
        <taxon>Eurotiales</taxon>
        <taxon>Aspergillaceae</taxon>
        <taxon>Penicillium</taxon>
    </lineage>
</organism>
<accession>A0A9W9KRD7</accession>
<proteinExistence type="predicted"/>
<sequence length="87" mass="9376">MPVIKLRMQPRRALGSFEREMDLGCAVGETIPAPREFASTNSQQLDMIPERSFCEKPSPPTIVIPQALVQVQDRVGPGTIGSLAAAA</sequence>
<dbReference type="AlphaFoldDB" id="A0A9W9KRD7"/>
<evidence type="ECO:0000313" key="1">
    <source>
        <dbReference type="EMBL" id="KAJ5115172.1"/>
    </source>
</evidence>
<dbReference type="Proteomes" id="UP001141434">
    <property type="component" value="Unassembled WGS sequence"/>
</dbReference>
<dbReference type="GeneID" id="81390682"/>
<comment type="caution">
    <text evidence="1">The sequence shown here is derived from an EMBL/GenBank/DDBJ whole genome shotgun (WGS) entry which is preliminary data.</text>
</comment>
<reference evidence="1" key="1">
    <citation type="submission" date="2022-11" db="EMBL/GenBank/DDBJ databases">
        <authorList>
            <person name="Petersen C."/>
        </authorList>
    </citation>
    <scope>NUCLEOTIDE SEQUENCE</scope>
    <source>
        <strain evidence="1">IBT 34128</strain>
    </source>
</reference>
<dbReference type="EMBL" id="JAPMSZ010000001">
    <property type="protein sequence ID" value="KAJ5115172.1"/>
    <property type="molecule type" value="Genomic_DNA"/>
</dbReference>